<comment type="caution">
    <text evidence="2">The sequence shown here is derived from an EMBL/GenBank/DDBJ whole genome shotgun (WGS) entry which is preliminary data.</text>
</comment>
<accession>X6MW59</accession>
<feature type="compositionally biased region" description="Basic and acidic residues" evidence="1">
    <location>
        <begin position="247"/>
        <end position="257"/>
    </location>
</feature>
<protein>
    <submittedName>
        <fullName evidence="2">Uncharacterized protein</fullName>
    </submittedName>
</protein>
<dbReference type="EMBL" id="ASPP01015285">
    <property type="protein sequence ID" value="ETO18238.1"/>
    <property type="molecule type" value="Genomic_DNA"/>
</dbReference>
<feature type="compositionally biased region" description="Basic and acidic residues" evidence="1">
    <location>
        <begin position="93"/>
        <end position="105"/>
    </location>
</feature>
<name>X6MW59_RETFI</name>
<gene>
    <name evidence="2" type="ORF">RFI_19041</name>
</gene>
<feature type="compositionally biased region" description="Acidic residues" evidence="1">
    <location>
        <begin position="258"/>
        <end position="278"/>
    </location>
</feature>
<feature type="region of interest" description="Disordered" evidence="1">
    <location>
        <begin position="41"/>
        <end position="171"/>
    </location>
</feature>
<feature type="compositionally biased region" description="Basic residues" evidence="1">
    <location>
        <begin position="234"/>
        <end position="246"/>
    </location>
</feature>
<organism evidence="2 3">
    <name type="scientific">Reticulomyxa filosa</name>
    <dbReference type="NCBI Taxonomy" id="46433"/>
    <lineage>
        <taxon>Eukaryota</taxon>
        <taxon>Sar</taxon>
        <taxon>Rhizaria</taxon>
        <taxon>Retaria</taxon>
        <taxon>Foraminifera</taxon>
        <taxon>Monothalamids</taxon>
        <taxon>Reticulomyxidae</taxon>
        <taxon>Reticulomyxa</taxon>
    </lineage>
</organism>
<proteinExistence type="predicted"/>
<keyword evidence="3" id="KW-1185">Reference proteome</keyword>
<reference evidence="2 3" key="1">
    <citation type="journal article" date="2013" name="Curr. Biol.">
        <title>The Genome of the Foraminiferan Reticulomyxa filosa.</title>
        <authorList>
            <person name="Glockner G."/>
            <person name="Hulsmann N."/>
            <person name="Schleicher M."/>
            <person name="Noegel A.A."/>
            <person name="Eichinger L."/>
            <person name="Gallinger C."/>
            <person name="Pawlowski J."/>
            <person name="Sierra R."/>
            <person name="Euteneuer U."/>
            <person name="Pillet L."/>
            <person name="Moustafa A."/>
            <person name="Platzer M."/>
            <person name="Groth M."/>
            <person name="Szafranski K."/>
            <person name="Schliwa M."/>
        </authorList>
    </citation>
    <scope>NUCLEOTIDE SEQUENCE [LARGE SCALE GENOMIC DNA]</scope>
</reference>
<feature type="compositionally biased region" description="Basic and acidic residues" evidence="1">
    <location>
        <begin position="203"/>
        <end position="212"/>
    </location>
</feature>
<sequence>MRKILKRYTEFLRDYKINQKKFLEMLSQNKSVQEFMELCYSHNGQPPSSPKGQLPGTDPLSYPPTGNQSRADTPVLQSPARSKEEANTQNRSPKKEDESDMKEVDAVVANEEETEADEDTLNFEDNNKEKDKDKNKDADNTNDEKEDRDEISEKDANGENDTTLELLQDVMQSFQSNMRSLASEKSDEMESPLYFIEEKYAAEKDTDSKAAEITDSSMLILPESSERKRQSQSQKKKKKRKRKKEKKKENQREQENNKEEEEEEEEEEENEALPFEKEEDITDLIVRKNDKTIGLVQRMSRVLKSGDIFHSSSTYNCGTVSGLNRDDGIILLCNTAMYFFYHIEFDSKNCELKEIQTKTRKGIEFTTSFDMTNPQLGPLLTITKKPKKGKSETNSIPFE</sequence>
<evidence type="ECO:0000313" key="2">
    <source>
        <dbReference type="EMBL" id="ETO18238.1"/>
    </source>
</evidence>
<feature type="compositionally biased region" description="Polar residues" evidence="1">
    <location>
        <begin position="64"/>
        <end position="80"/>
    </location>
</feature>
<feature type="compositionally biased region" description="Polar residues" evidence="1">
    <location>
        <begin position="159"/>
        <end position="171"/>
    </location>
</feature>
<feature type="compositionally biased region" description="Acidic residues" evidence="1">
    <location>
        <begin position="110"/>
        <end position="122"/>
    </location>
</feature>
<evidence type="ECO:0000256" key="1">
    <source>
        <dbReference type="SAM" id="MobiDB-lite"/>
    </source>
</evidence>
<feature type="region of interest" description="Disordered" evidence="1">
    <location>
        <begin position="203"/>
        <end position="278"/>
    </location>
</feature>
<dbReference type="Proteomes" id="UP000023152">
    <property type="component" value="Unassembled WGS sequence"/>
</dbReference>
<dbReference type="AlphaFoldDB" id="X6MW59"/>
<evidence type="ECO:0000313" key="3">
    <source>
        <dbReference type="Proteomes" id="UP000023152"/>
    </source>
</evidence>
<feature type="compositionally biased region" description="Basic and acidic residues" evidence="1">
    <location>
        <begin position="125"/>
        <end position="145"/>
    </location>
</feature>